<proteinExistence type="predicted"/>
<organism evidence="1 2">
    <name type="scientific">Granulicella aggregans</name>
    <dbReference type="NCBI Taxonomy" id="474949"/>
    <lineage>
        <taxon>Bacteria</taxon>
        <taxon>Pseudomonadati</taxon>
        <taxon>Acidobacteriota</taxon>
        <taxon>Terriglobia</taxon>
        <taxon>Terriglobales</taxon>
        <taxon>Acidobacteriaceae</taxon>
        <taxon>Granulicella</taxon>
    </lineage>
</organism>
<dbReference type="InterPro" id="IPR036736">
    <property type="entry name" value="ACP-like_sf"/>
</dbReference>
<gene>
    <name evidence="1" type="ORF">HDF16_002822</name>
</gene>
<evidence type="ECO:0000313" key="2">
    <source>
        <dbReference type="Proteomes" id="UP000540989"/>
    </source>
</evidence>
<accession>A0A7W7ZDW9</accession>
<sequence length="121" mass="13448">MGLDAVEIVLRTEELFVITVEDGEAATVRTVGNFYDLVCGKLNLVPLQAPVSSAQLPEITMKEKTFLFMYKHTPLPAPAEVLPWSPQSVWDCLVAVIVDQQSLKPEKVRYDARFVEDLGVA</sequence>
<dbReference type="RefSeq" id="WP_184217385.1">
    <property type="nucleotide sequence ID" value="NZ_JACHIP010000003.1"/>
</dbReference>
<reference evidence="1 2" key="1">
    <citation type="submission" date="2020-08" db="EMBL/GenBank/DDBJ databases">
        <title>Genomic Encyclopedia of Type Strains, Phase IV (KMG-V): Genome sequencing to study the core and pangenomes of soil and plant-associated prokaryotes.</title>
        <authorList>
            <person name="Whitman W."/>
        </authorList>
    </citation>
    <scope>NUCLEOTIDE SEQUENCE [LARGE SCALE GENOMIC DNA]</scope>
    <source>
        <strain evidence="1 2">M8UP14</strain>
    </source>
</reference>
<protein>
    <submittedName>
        <fullName evidence="1">Acyl carrier protein</fullName>
    </submittedName>
</protein>
<dbReference type="Gene3D" id="1.10.1200.10">
    <property type="entry name" value="ACP-like"/>
    <property type="match status" value="1"/>
</dbReference>
<dbReference type="Proteomes" id="UP000540989">
    <property type="component" value="Unassembled WGS sequence"/>
</dbReference>
<comment type="caution">
    <text evidence="1">The sequence shown here is derived from an EMBL/GenBank/DDBJ whole genome shotgun (WGS) entry which is preliminary data.</text>
</comment>
<dbReference type="EMBL" id="JACHIP010000003">
    <property type="protein sequence ID" value="MBB5058116.1"/>
    <property type="molecule type" value="Genomic_DNA"/>
</dbReference>
<keyword evidence="2" id="KW-1185">Reference proteome</keyword>
<name>A0A7W7ZDW9_9BACT</name>
<dbReference type="AlphaFoldDB" id="A0A7W7ZDW9"/>
<evidence type="ECO:0000313" key="1">
    <source>
        <dbReference type="EMBL" id="MBB5058116.1"/>
    </source>
</evidence>